<proteinExistence type="predicted"/>
<reference evidence="1" key="1">
    <citation type="journal article" date="2020" name="mSystems">
        <title>Genome- and Community-Level Interaction Insights into Carbon Utilization and Element Cycling Functions of Hydrothermarchaeota in Hydrothermal Sediment.</title>
        <authorList>
            <person name="Zhou Z."/>
            <person name="Liu Y."/>
            <person name="Xu W."/>
            <person name="Pan J."/>
            <person name="Luo Z.H."/>
            <person name="Li M."/>
        </authorList>
    </citation>
    <scope>NUCLEOTIDE SEQUENCE</scope>
    <source>
        <strain evidence="1">SpSt-997</strain>
    </source>
</reference>
<evidence type="ECO:0000313" key="1">
    <source>
        <dbReference type="EMBL" id="HGC42927.1"/>
    </source>
</evidence>
<organism evidence="1">
    <name type="scientific">Acidicaldus sp</name>
    <dbReference type="NCBI Taxonomy" id="1872105"/>
    <lineage>
        <taxon>Bacteria</taxon>
        <taxon>Pseudomonadati</taxon>
        <taxon>Pseudomonadota</taxon>
        <taxon>Alphaproteobacteria</taxon>
        <taxon>Acetobacterales</taxon>
        <taxon>Acetobacteraceae</taxon>
        <taxon>Acidicaldus</taxon>
    </lineage>
</organism>
<sequence length="155" mass="16839">MDWHAEPKLADLIDAVSPRGVATAAGTSRLAAFADQVPQDARARVLPLLFAGLVDRTNEERDVIITRIKELGRRQRALAKRIEADEARLQQLPENATGDAAAERAGIIERHDLLVRSYHDIGATLGYACQVPSDLDARLGAYAQTLAARLPAAHQ</sequence>
<gene>
    <name evidence="1" type="ORF">ENY07_06870</name>
</gene>
<accession>A0A8J4M656</accession>
<dbReference type="EMBL" id="DTQM01000130">
    <property type="protein sequence ID" value="HGC42927.1"/>
    <property type="molecule type" value="Genomic_DNA"/>
</dbReference>
<dbReference type="AlphaFoldDB" id="A0A8J4M656"/>
<protein>
    <submittedName>
        <fullName evidence="1">Uncharacterized protein</fullName>
    </submittedName>
</protein>
<name>A0A8J4M656_9PROT</name>
<comment type="caution">
    <text evidence="1">The sequence shown here is derived from an EMBL/GenBank/DDBJ whole genome shotgun (WGS) entry which is preliminary data.</text>
</comment>